<evidence type="ECO:0000259" key="2">
    <source>
        <dbReference type="Pfam" id="PF08241"/>
    </source>
</evidence>
<comment type="caution">
    <text evidence="3">The sequence shown here is derived from an EMBL/GenBank/DDBJ whole genome shotgun (WGS) entry which is preliminary data.</text>
</comment>
<feature type="coiled-coil region" evidence="1">
    <location>
        <begin position="222"/>
        <end position="249"/>
    </location>
</feature>
<evidence type="ECO:0000313" key="3">
    <source>
        <dbReference type="EMBL" id="RRR72210.1"/>
    </source>
</evidence>
<dbReference type="GO" id="GO:0032259">
    <property type="term" value="P:methylation"/>
    <property type="evidence" value="ECO:0007669"/>
    <property type="project" value="UniProtKB-KW"/>
</dbReference>
<name>A0A426U083_9CHLR</name>
<reference evidence="3 4" key="1">
    <citation type="submission" date="2018-12" db="EMBL/GenBank/DDBJ databases">
        <title>Genome Sequence of Candidatus Viridilinea halotolerans isolated from saline sulfide-rich spring.</title>
        <authorList>
            <person name="Grouzdev D.S."/>
            <person name="Burganskaya E.I."/>
            <person name="Krutkina M.S."/>
            <person name="Sukhacheva M.V."/>
            <person name="Gorlenko V.M."/>
        </authorList>
    </citation>
    <scope>NUCLEOTIDE SEQUENCE [LARGE SCALE GENOMIC DNA]</scope>
    <source>
        <strain evidence="3">Chok-6</strain>
    </source>
</reference>
<dbReference type="Pfam" id="PF08241">
    <property type="entry name" value="Methyltransf_11"/>
    <property type="match status" value="1"/>
</dbReference>
<dbReference type="InterPro" id="IPR013216">
    <property type="entry name" value="Methyltransf_11"/>
</dbReference>
<organism evidence="3 4">
    <name type="scientific">Candidatus Viridilinea halotolerans</name>
    <dbReference type="NCBI Taxonomy" id="2491704"/>
    <lineage>
        <taxon>Bacteria</taxon>
        <taxon>Bacillati</taxon>
        <taxon>Chloroflexota</taxon>
        <taxon>Chloroflexia</taxon>
        <taxon>Chloroflexales</taxon>
        <taxon>Chloroflexineae</taxon>
        <taxon>Oscillochloridaceae</taxon>
        <taxon>Candidatus Viridilinea</taxon>
    </lineage>
</organism>
<keyword evidence="1" id="KW-0175">Coiled coil</keyword>
<feature type="domain" description="Methyltransferase type 11" evidence="2">
    <location>
        <begin position="42"/>
        <end position="88"/>
    </location>
</feature>
<dbReference type="Proteomes" id="UP000280307">
    <property type="component" value="Unassembled WGS sequence"/>
</dbReference>
<dbReference type="AlphaFoldDB" id="A0A426U083"/>
<evidence type="ECO:0000256" key="1">
    <source>
        <dbReference type="SAM" id="Coils"/>
    </source>
</evidence>
<sequence length="265" mass="30478">MTTAPDHVRLPDLRLDLGCGGSKKAGCIGLDSVAAPGVDHVIDLTHERWPFADESVEYAFSSHFFEHIPEPNHVFMELGRVARNGARFEFWTPYTFTEEGFFYGHVAHFSERLWLEFCFYHRDAFVPLLGGRWLLHAVTYIVPDPTVQSIRQQGFSLNFAIRHFKDVAIEFGVEIEFRRELELPAVLPQRYYAPNREAPRSLLAAEPQPMAPSSTSDLQAMVRQLETTIEQKNSHIRQLEQLIGRLEAGRVMRLLRWAGQRRSRS</sequence>
<dbReference type="InterPro" id="IPR029063">
    <property type="entry name" value="SAM-dependent_MTases_sf"/>
</dbReference>
<proteinExistence type="predicted"/>
<dbReference type="SUPFAM" id="SSF53335">
    <property type="entry name" value="S-adenosyl-L-methionine-dependent methyltransferases"/>
    <property type="match status" value="1"/>
</dbReference>
<protein>
    <submittedName>
        <fullName evidence="3">Methyltransferase domain-containing protein</fullName>
    </submittedName>
</protein>
<dbReference type="GO" id="GO:0008757">
    <property type="term" value="F:S-adenosylmethionine-dependent methyltransferase activity"/>
    <property type="evidence" value="ECO:0007669"/>
    <property type="project" value="InterPro"/>
</dbReference>
<dbReference type="EMBL" id="RSAS01000406">
    <property type="protein sequence ID" value="RRR72210.1"/>
    <property type="molecule type" value="Genomic_DNA"/>
</dbReference>
<gene>
    <name evidence="3" type="ORF">EI684_10420</name>
</gene>
<evidence type="ECO:0000313" key="4">
    <source>
        <dbReference type="Proteomes" id="UP000280307"/>
    </source>
</evidence>
<dbReference type="Gene3D" id="3.40.50.150">
    <property type="entry name" value="Vaccinia Virus protein VP39"/>
    <property type="match status" value="1"/>
</dbReference>
<accession>A0A426U083</accession>
<keyword evidence="3" id="KW-0808">Transferase</keyword>
<keyword evidence="3" id="KW-0489">Methyltransferase</keyword>